<proteinExistence type="predicted"/>
<dbReference type="AlphaFoldDB" id="A0A5F0CZN2"/>
<gene>
    <name evidence="2" type="ORF">E3O10_17310</name>
</gene>
<dbReference type="OrthoDB" id="3859571at2"/>
<reference evidence="2 3" key="1">
    <citation type="submission" date="2019-03" db="EMBL/GenBank/DDBJ databases">
        <title>Genomics of glacier-inhabiting Cryobacterium strains.</title>
        <authorList>
            <person name="Liu Q."/>
            <person name="Xin Y.-H."/>
        </authorList>
    </citation>
    <scope>NUCLEOTIDE SEQUENCE [LARGE SCALE GENOMIC DNA]</scope>
    <source>
        <strain evidence="2 3">Hh15</strain>
    </source>
</reference>
<organism evidence="2 3">
    <name type="scientific">Cryobacterium luteum</name>
    <dbReference type="NCBI Taxonomy" id="1424661"/>
    <lineage>
        <taxon>Bacteria</taxon>
        <taxon>Bacillati</taxon>
        <taxon>Actinomycetota</taxon>
        <taxon>Actinomycetes</taxon>
        <taxon>Micrococcales</taxon>
        <taxon>Microbacteriaceae</taxon>
        <taxon>Cryobacterium</taxon>
    </lineage>
</organism>
<protein>
    <submittedName>
        <fullName evidence="2">PrgI family protein</fullName>
    </submittedName>
</protein>
<dbReference type="Proteomes" id="UP000297654">
    <property type="component" value="Unassembled WGS sequence"/>
</dbReference>
<dbReference type="NCBIfam" id="NF042935">
    <property type="entry name" value="SCO6880_fam"/>
    <property type="match status" value="1"/>
</dbReference>
<evidence type="ECO:0000256" key="1">
    <source>
        <dbReference type="SAM" id="MobiDB-lite"/>
    </source>
</evidence>
<evidence type="ECO:0000313" key="2">
    <source>
        <dbReference type="EMBL" id="TFB82486.1"/>
    </source>
</evidence>
<sequence>MSVCDVPVLASIHRSALSERGRTESGCPHPIRRQRQRPERAGIQADTTTGISLTARTASRSKNQGRVAVDTHTNRADYRLAPVQFSRLTKRGVLLGLSVPQLVALSIGTLTIVTALYTTGALGVAWTSPIWGTAAVIAGIPIGGRKIVEWMPVVTRWAWRSGHEQLTYRRRVIRPRPVGTLSRPGDAAALREWNDPESGAVMIHDPHAQTLTAIVAVSHPAFALLDPDEQHRRVVGWGRVLAGACRSGRIARLQVSERTLPDSGTRLAEWWKGHGINDESWAANTYRDLIERAGPAGERHATTIALSLDLTAASRHVRTQGGGMRGAATVLRQEMTALTGALRAADLTVGGWLTADELAVVLRTAYDPAIGVDLERHPLVGRSLATAGPVAVAESWDHLRTDSAFHAVLWISEWPRSQVFPGFLSPLVFTNGILRTVSLHYLPVRADQAARDLRTKKTELISDAHQRTRIGQIEDAGATAEYDDLLHQEADLTAGHGVLRTTGLICVTAPTVDELDAAVASIEQAAIQASCETRRLVGQQAQAFTAAALPLCRSV</sequence>
<comment type="caution">
    <text evidence="2">The sequence shown here is derived from an EMBL/GenBank/DDBJ whole genome shotgun (WGS) entry which is preliminary data.</text>
</comment>
<feature type="region of interest" description="Disordered" evidence="1">
    <location>
        <begin position="17"/>
        <end position="41"/>
    </location>
</feature>
<dbReference type="EMBL" id="SOFF01000058">
    <property type="protein sequence ID" value="TFB82486.1"/>
    <property type="molecule type" value="Genomic_DNA"/>
</dbReference>
<dbReference type="InterPro" id="IPR049978">
    <property type="entry name" value="SCO6880-like"/>
</dbReference>
<accession>A0A5F0CZN2</accession>
<name>A0A5F0CZN2_9MICO</name>
<evidence type="ECO:0000313" key="3">
    <source>
        <dbReference type="Proteomes" id="UP000297654"/>
    </source>
</evidence>
<keyword evidence="3" id="KW-1185">Reference proteome</keyword>